<feature type="domain" description="PFU" evidence="7">
    <location>
        <begin position="440"/>
        <end position="535"/>
    </location>
</feature>
<name>A0A9P6W157_RHOMI</name>
<feature type="repeat" description="WD" evidence="5">
    <location>
        <begin position="249"/>
        <end position="297"/>
    </location>
</feature>
<evidence type="ECO:0000313" key="9">
    <source>
        <dbReference type="EMBL" id="KAG0660818.1"/>
    </source>
</evidence>
<dbReference type="InterPro" id="IPR015155">
    <property type="entry name" value="PFU"/>
</dbReference>
<accession>A0A9P6W157</accession>
<dbReference type="InterPro" id="IPR015943">
    <property type="entry name" value="WD40/YVTN_repeat-like_dom_sf"/>
</dbReference>
<feature type="domain" description="PUL" evidence="8">
    <location>
        <begin position="585"/>
        <end position="840"/>
    </location>
</feature>
<dbReference type="GO" id="GO:0043130">
    <property type="term" value="F:ubiquitin binding"/>
    <property type="evidence" value="ECO:0007669"/>
    <property type="project" value="TreeGrafter"/>
</dbReference>
<dbReference type="CDD" id="cd00200">
    <property type="entry name" value="WD40"/>
    <property type="match status" value="1"/>
</dbReference>
<organism evidence="9 10">
    <name type="scientific">Rhodotorula mucilaginosa</name>
    <name type="common">Yeast</name>
    <name type="synonym">Rhodotorula rubra</name>
    <dbReference type="NCBI Taxonomy" id="5537"/>
    <lineage>
        <taxon>Eukaryota</taxon>
        <taxon>Fungi</taxon>
        <taxon>Dikarya</taxon>
        <taxon>Basidiomycota</taxon>
        <taxon>Pucciniomycotina</taxon>
        <taxon>Microbotryomycetes</taxon>
        <taxon>Sporidiobolales</taxon>
        <taxon>Sporidiobolaceae</taxon>
        <taxon>Rhodotorula</taxon>
    </lineage>
</organism>
<evidence type="ECO:0000256" key="5">
    <source>
        <dbReference type="PROSITE-ProRule" id="PRU00221"/>
    </source>
</evidence>
<feature type="repeat" description="WD" evidence="5">
    <location>
        <begin position="167"/>
        <end position="199"/>
    </location>
</feature>
<dbReference type="InterPro" id="IPR036322">
    <property type="entry name" value="WD40_repeat_dom_sf"/>
</dbReference>
<evidence type="ECO:0000259" key="8">
    <source>
        <dbReference type="PROSITE" id="PS51396"/>
    </source>
</evidence>
<dbReference type="Proteomes" id="UP000777482">
    <property type="component" value="Unassembled WGS sequence"/>
</dbReference>
<reference evidence="9 10" key="1">
    <citation type="submission" date="2020-11" db="EMBL/GenBank/DDBJ databases">
        <title>Kefir isolates.</title>
        <authorList>
            <person name="Marcisauskas S."/>
            <person name="Kim Y."/>
            <person name="Blasche S."/>
        </authorList>
    </citation>
    <scope>NUCLEOTIDE SEQUENCE [LARGE SCALE GENOMIC DNA]</scope>
    <source>
        <strain evidence="9 10">KR</strain>
    </source>
</reference>
<dbReference type="OrthoDB" id="10265988at2759"/>
<evidence type="ECO:0000259" key="7">
    <source>
        <dbReference type="PROSITE" id="PS51394"/>
    </source>
</evidence>
<dbReference type="Gene3D" id="1.25.10.10">
    <property type="entry name" value="Leucine-rich Repeat Variant"/>
    <property type="match status" value="1"/>
</dbReference>
<dbReference type="InterPro" id="IPR038122">
    <property type="entry name" value="PFU_sf"/>
</dbReference>
<sequence length="840" mass="87712">MASGSVPARYQLSSTLAGHNADVRALVGCPRAHLAASSSSSSASTNNDNSNGSGARYDAQRPVLFSTSRDGTARGWMCRGGQPEGGAGAGGRWVEGPVFGGVGSAGHEGFVNAVEWMHAAPEAPGGYLLTGGQDKLIHAWPLPDPLTLTNADSPASALPSPTPSHTLIGHEGNVCALHVSNDGKRIVSGSWDKTAKVWKDWQLEYTLKGHEQSVWAVLALDGPEDDLVLTGAADNMIRLFQRDKLIKTFKGHTQAVRALAKLDKSAGGGVGEDWFASGSNDGTIRLWSLLSGECVHTLSGHDSFVYSLATIPDSLGGGLVSGGEDRTVRVWRAADGECEQTITVPAVSVWCVSVLSNGDIAAGASDGLVRLYTRSKDRIASEADLATYEEQVAKTALNSSQIGDLKKSDLPGVEALHTPGKKEGDIKLVKTDGGSVEAYQWSTGSRSWQKVGEVTDAVGSSRKQLYQGQEYDYVFDVDLGGGAPILKLPYNANENSYAAAQRFLHANELPMGYIDQIADFIEQNAGGVKLGSSGNVDPFTGASSYRSQPSAPTGSAGSSSGFTGDPFTGGGCSSAPPAPSPRTGGVLPHQTFLSFTQANLPALRNKLQQLSDQLAASPETASLALTSADFAALDRLVAYLLAALANPTSSSAPPPEADTAVVDKLLTTWPPAQRFPALDLARLLSLSAPTPGSFPVVLASATDPSESETNSMLALRALANVFLPMIGNATMQGEAADVMASLRKRGASRGLNKNGKVALATVLLNFSVLATQKKLDRNAVVDLAELSAELLKETDGEVLVSFDSAATLSASDTSRYKAAAKEAAQRIPEPRLKSLAAEVA</sequence>
<feature type="repeat" description="WD" evidence="5">
    <location>
        <begin position="298"/>
        <end position="341"/>
    </location>
</feature>
<feature type="region of interest" description="Disordered" evidence="6">
    <location>
        <begin position="36"/>
        <end position="62"/>
    </location>
</feature>
<dbReference type="AlphaFoldDB" id="A0A9P6W157"/>
<feature type="compositionally biased region" description="Low complexity" evidence="6">
    <location>
        <begin position="36"/>
        <end position="55"/>
    </location>
</feature>
<keyword evidence="3 5" id="KW-0853">WD repeat</keyword>
<proteinExistence type="predicted"/>
<evidence type="ECO:0000256" key="1">
    <source>
        <dbReference type="ARBA" id="ARBA00004496"/>
    </source>
</evidence>
<feature type="region of interest" description="Disordered" evidence="6">
    <location>
        <begin position="539"/>
        <end position="588"/>
    </location>
</feature>
<protein>
    <recommendedName>
        <fullName evidence="11">Phospholipase A-2-activating protein</fullName>
    </recommendedName>
</protein>
<keyword evidence="10" id="KW-1185">Reference proteome</keyword>
<dbReference type="InterPro" id="IPR011989">
    <property type="entry name" value="ARM-like"/>
</dbReference>
<evidence type="ECO:0000256" key="2">
    <source>
        <dbReference type="ARBA" id="ARBA00022490"/>
    </source>
</evidence>
<dbReference type="Gene3D" id="3.10.20.870">
    <property type="entry name" value="PFU (PLAA family ubiquitin binding), C-terminal domain"/>
    <property type="match status" value="1"/>
</dbReference>
<dbReference type="PROSITE" id="PS50294">
    <property type="entry name" value="WD_REPEATS_REGION"/>
    <property type="match status" value="2"/>
</dbReference>
<evidence type="ECO:0000313" key="10">
    <source>
        <dbReference type="Proteomes" id="UP000777482"/>
    </source>
</evidence>
<dbReference type="InterPro" id="IPR020472">
    <property type="entry name" value="WD40_PAC1"/>
</dbReference>
<dbReference type="Gene3D" id="2.130.10.10">
    <property type="entry name" value="YVTN repeat-like/Quinoprotein amine dehydrogenase"/>
    <property type="match status" value="1"/>
</dbReference>
<dbReference type="PROSITE" id="PS51396">
    <property type="entry name" value="PUL"/>
    <property type="match status" value="1"/>
</dbReference>
<dbReference type="GO" id="GO:0043161">
    <property type="term" value="P:proteasome-mediated ubiquitin-dependent protein catabolic process"/>
    <property type="evidence" value="ECO:0007669"/>
    <property type="project" value="TreeGrafter"/>
</dbReference>
<dbReference type="PROSITE" id="PS51394">
    <property type="entry name" value="PFU"/>
    <property type="match status" value="1"/>
</dbReference>
<dbReference type="PANTHER" id="PTHR19849">
    <property type="entry name" value="PHOSPHOLIPASE A-2-ACTIVATING PROTEIN"/>
    <property type="match status" value="1"/>
</dbReference>
<dbReference type="PANTHER" id="PTHR19849:SF0">
    <property type="entry name" value="PHOSPHOLIPASE A-2-ACTIVATING PROTEIN"/>
    <property type="match status" value="1"/>
</dbReference>
<dbReference type="PROSITE" id="PS50082">
    <property type="entry name" value="WD_REPEATS_2"/>
    <property type="match status" value="3"/>
</dbReference>
<evidence type="ECO:0008006" key="11">
    <source>
        <dbReference type="Google" id="ProtNLM"/>
    </source>
</evidence>
<evidence type="ECO:0000256" key="3">
    <source>
        <dbReference type="ARBA" id="ARBA00022574"/>
    </source>
</evidence>
<gene>
    <name evidence="9" type="ORF">C6P46_004373</name>
</gene>
<dbReference type="PRINTS" id="PR00320">
    <property type="entry name" value="GPROTEINBRPT"/>
</dbReference>
<evidence type="ECO:0000256" key="4">
    <source>
        <dbReference type="ARBA" id="ARBA00022737"/>
    </source>
</evidence>
<dbReference type="Pfam" id="PF00400">
    <property type="entry name" value="WD40"/>
    <property type="match status" value="5"/>
</dbReference>
<dbReference type="GO" id="GO:0010992">
    <property type="term" value="P:ubiquitin recycling"/>
    <property type="evidence" value="ECO:0007669"/>
    <property type="project" value="TreeGrafter"/>
</dbReference>
<comment type="subcellular location">
    <subcellularLocation>
        <location evidence="1">Cytoplasm</location>
    </subcellularLocation>
</comment>
<dbReference type="InterPro" id="IPR001680">
    <property type="entry name" value="WD40_rpt"/>
</dbReference>
<dbReference type="SMART" id="SM00320">
    <property type="entry name" value="WD40"/>
    <property type="match status" value="7"/>
</dbReference>
<dbReference type="GO" id="GO:0005737">
    <property type="term" value="C:cytoplasm"/>
    <property type="evidence" value="ECO:0007669"/>
    <property type="project" value="UniProtKB-SubCell"/>
</dbReference>
<comment type="caution">
    <text evidence="9">The sequence shown here is derived from an EMBL/GenBank/DDBJ whole genome shotgun (WGS) entry which is preliminary data.</text>
</comment>
<evidence type="ECO:0000256" key="6">
    <source>
        <dbReference type="SAM" id="MobiDB-lite"/>
    </source>
</evidence>
<dbReference type="EMBL" id="PUHQ01000040">
    <property type="protein sequence ID" value="KAG0660818.1"/>
    <property type="molecule type" value="Genomic_DNA"/>
</dbReference>
<keyword evidence="2" id="KW-0963">Cytoplasm</keyword>
<dbReference type="SUPFAM" id="SSF50978">
    <property type="entry name" value="WD40 repeat-like"/>
    <property type="match status" value="1"/>
</dbReference>
<dbReference type="Pfam" id="PF09070">
    <property type="entry name" value="PFU"/>
    <property type="match status" value="1"/>
</dbReference>
<dbReference type="Pfam" id="PF08324">
    <property type="entry name" value="PUL"/>
    <property type="match status" value="1"/>
</dbReference>
<keyword evidence="4" id="KW-0677">Repeat</keyword>
<dbReference type="GO" id="GO:0005634">
    <property type="term" value="C:nucleus"/>
    <property type="evidence" value="ECO:0007669"/>
    <property type="project" value="TreeGrafter"/>
</dbReference>
<feature type="compositionally biased region" description="Low complexity" evidence="6">
    <location>
        <begin position="547"/>
        <end position="564"/>
    </location>
</feature>
<dbReference type="InterPro" id="IPR013535">
    <property type="entry name" value="PUL_dom"/>
</dbReference>